<evidence type="ECO:0000313" key="2">
    <source>
        <dbReference type="EMBL" id="MFC4201067.1"/>
    </source>
</evidence>
<dbReference type="EMBL" id="JBHSBV010000003">
    <property type="protein sequence ID" value="MFC4201067.1"/>
    <property type="molecule type" value="Genomic_DNA"/>
</dbReference>
<dbReference type="Proteomes" id="UP001595848">
    <property type="component" value="Unassembled WGS sequence"/>
</dbReference>
<proteinExistence type="predicted"/>
<feature type="compositionally biased region" description="Basic and acidic residues" evidence="1">
    <location>
        <begin position="99"/>
        <end position="109"/>
    </location>
</feature>
<protein>
    <submittedName>
        <fullName evidence="2">BrnA antitoxin family protein</fullName>
    </submittedName>
</protein>
<gene>
    <name evidence="2" type="ORF">ACFOY1_08885</name>
</gene>
<dbReference type="RefSeq" id="WP_217963591.1">
    <property type="nucleotide sequence ID" value="NZ_JAHTBN010000002.1"/>
</dbReference>
<organism evidence="2 3">
    <name type="scientific">Candidimonas humi</name>
    <dbReference type="NCBI Taxonomy" id="683355"/>
    <lineage>
        <taxon>Bacteria</taxon>
        <taxon>Pseudomonadati</taxon>
        <taxon>Pseudomonadota</taxon>
        <taxon>Betaproteobacteria</taxon>
        <taxon>Burkholderiales</taxon>
        <taxon>Alcaligenaceae</taxon>
        <taxon>Candidimonas</taxon>
    </lineage>
</organism>
<feature type="region of interest" description="Disordered" evidence="1">
    <location>
        <begin position="93"/>
        <end position="115"/>
    </location>
</feature>
<reference evidence="3" key="1">
    <citation type="journal article" date="2019" name="Int. J. Syst. Evol. Microbiol.">
        <title>The Global Catalogue of Microorganisms (GCM) 10K type strain sequencing project: providing services to taxonomists for standard genome sequencing and annotation.</title>
        <authorList>
            <consortium name="The Broad Institute Genomics Platform"/>
            <consortium name="The Broad Institute Genome Sequencing Center for Infectious Disease"/>
            <person name="Wu L."/>
            <person name="Ma J."/>
        </authorList>
    </citation>
    <scope>NUCLEOTIDE SEQUENCE [LARGE SCALE GENOMIC DNA]</scope>
    <source>
        <strain evidence="3">LMG 24813</strain>
    </source>
</reference>
<name>A0ABV8NZX1_9BURK</name>
<evidence type="ECO:0000313" key="3">
    <source>
        <dbReference type="Proteomes" id="UP001595848"/>
    </source>
</evidence>
<sequence>MSNAKKIPGTVDAWETGALGNSQEHAKLASPDIQREVEDTLAMQLISIRLPKSVIEDFKAIASLEGIGYQPLMRAALMRFAQGESRRIMHELAAGQKRAQKEKEAEAAAHPKKAA</sequence>
<keyword evidence="3" id="KW-1185">Reference proteome</keyword>
<comment type="caution">
    <text evidence="2">The sequence shown here is derived from an EMBL/GenBank/DDBJ whole genome shotgun (WGS) entry which is preliminary data.</text>
</comment>
<accession>A0ABV8NZX1</accession>
<evidence type="ECO:0000256" key="1">
    <source>
        <dbReference type="SAM" id="MobiDB-lite"/>
    </source>
</evidence>
<feature type="region of interest" description="Disordered" evidence="1">
    <location>
        <begin position="1"/>
        <end position="30"/>
    </location>
</feature>